<dbReference type="Gene3D" id="3.40.50.300">
    <property type="entry name" value="P-loop containing nucleotide triphosphate hydrolases"/>
    <property type="match status" value="1"/>
</dbReference>
<protein>
    <submittedName>
        <fullName evidence="4">Spermidine/putrescine ABC transporter ATP-binding protein</fullName>
    </submittedName>
</protein>
<dbReference type="GO" id="GO:0016887">
    <property type="term" value="F:ATP hydrolysis activity"/>
    <property type="evidence" value="ECO:0007669"/>
    <property type="project" value="InterPro"/>
</dbReference>
<dbReference type="RefSeq" id="WP_027448904.1">
    <property type="nucleotide sequence ID" value="NZ_AVPF01000090.1"/>
</dbReference>
<dbReference type="SUPFAM" id="SSF52540">
    <property type="entry name" value="P-loop containing nucleoside triphosphate hydrolases"/>
    <property type="match status" value="1"/>
</dbReference>
<name>A0A0A5FUT5_9BACI</name>
<dbReference type="InterPro" id="IPR027417">
    <property type="entry name" value="P-loop_NTPase"/>
</dbReference>
<evidence type="ECO:0000259" key="3">
    <source>
        <dbReference type="PROSITE" id="PS50893"/>
    </source>
</evidence>
<evidence type="ECO:0000313" key="5">
    <source>
        <dbReference type="Proteomes" id="UP000030403"/>
    </source>
</evidence>
<keyword evidence="1" id="KW-0547">Nucleotide-binding</keyword>
<dbReference type="EMBL" id="AVPF01000090">
    <property type="protein sequence ID" value="KGX83669.1"/>
    <property type="molecule type" value="Genomic_DNA"/>
</dbReference>
<reference evidence="4 5" key="1">
    <citation type="submission" date="2013-08" db="EMBL/GenBank/DDBJ databases">
        <authorList>
            <person name="Huang J."/>
            <person name="Wang G."/>
        </authorList>
    </citation>
    <scope>NUCLEOTIDE SEQUENCE [LARGE SCALE GENOMIC DNA]</scope>
    <source>
        <strain evidence="4 5">BH030004</strain>
    </source>
</reference>
<accession>A0A0A5FUT5</accession>
<dbReference type="Pfam" id="PF00005">
    <property type="entry name" value="ABC_tran"/>
    <property type="match status" value="1"/>
</dbReference>
<dbReference type="SMART" id="SM00382">
    <property type="entry name" value="AAA"/>
    <property type="match status" value="1"/>
</dbReference>
<dbReference type="AlphaFoldDB" id="A0A0A5FUT5"/>
<evidence type="ECO:0000256" key="2">
    <source>
        <dbReference type="ARBA" id="ARBA00022840"/>
    </source>
</evidence>
<dbReference type="InterPro" id="IPR003593">
    <property type="entry name" value="AAA+_ATPase"/>
</dbReference>
<dbReference type="PROSITE" id="PS50893">
    <property type="entry name" value="ABC_TRANSPORTER_2"/>
    <property type="match status" value="1"/>
</dbReference>
<dbReference type="GO" id="GO:0005524">
    <property type="term" value="F:ATP binding"/>
    <property type="evidence" value="ECO:0007669"/>
    <property type="project" value="UniProtKB-KW"/>
</dbReference>
<dbReference type="PANTHER" id="PTHR43158:SF1">
    <property type="entry name" value="ABC TRANSPORTER, ATP-BINDING PROTEIN"/>
    <property type="match status" value="1"/>
</dbReference>
<dbReference type="OrthoDB" id="9804819at2"/>
<proteinExistence type="predicted"/>
<gene>
    <name evidence="4" type="ORF">N783_01765</name>
</gene>
<organism evidence="4 5">
    <name type="scientific">Pontibacillus marinus BH030004 = DSM 16465</name>
    <dbReference type="NCBI Taxonomy" id="1385511"/>
    <lineage>
        <taxon>Bacteria</taxon>
        <taxon>Bacillati</taxon>
        <taxon>Bacillota</taxon>
        <taxon>Bacilli</taxon>
        <taxon>Bacillales</taxon>
        <taxon>Bacillaceae</taxon>
        <taxon>Pontibacillus</taxon>
    </lineage>
</organism>
<keyword evidence="2 4" id="KW-0067">ATP-binding</keyword>
<dbReference type="eggNOG" id="COG1131">
    <property type="taxonomic scope" value="Bacteria"/>
</dbReference>
<keyword evidence="5" id="KW-1185">Reference proteome</keyword>
<dbReference type="PANTHER" id="PTHR43158">
    <property type="entry name" value="SKFA PEPTIDE EXPORT ATP-BINDING PROTEIN SKFE"/>
    <property type="match status" value="1"/>
</dbReference>
<evidence type="ECO:0000313" key="4">
    <source>
        <dbReference type="EMBL" id="KGX83669.1"/>
    </source>
</evidence>
<dbReference type="CDD" id="cd03230">
    <property type="entry name" value="ABC_DR_subfamily_A"/>
    <property type="match status" value="1"/>
</dbReference>
<dbReference type="InterPro" id="IPR003439">
    <property type="entry name" value="ABC_transporter-like_ATP-bd"/>
</dbReference>
<sequence length="235" mass="26187">MIRLQHVSKSYLGHKALDDVSIDFTKGKVTGIVGENGSGKSTSLKLMAGLVRPSKGSVLIDEEPTNRQISRIVAYMSELDQVPPFFTVGESLNFASTQFPDFDREQAEEILAFMKLEKTQKVKHLSKGNRGRLKMALTMARNAPYILLDEPFSGLDPMVRNSIVKGLIKFVDLEKQALIITTHEIREIEPILDEVIAIRKGKILSHNTVDGIREEGRDVVEWLEDIYGSGEGYGA</sequence>
<comment type="caution">
    <text evidence="4">The sequence shown here is derived from an EMBL/GenBank/DDBJ whole genome shotgun (WGS) entry which is preliminary data.</text>
</comment>
<dbReference type="STRING" id="1385511.GCA_000425225_03670"/>
<feature type="domain" description="ABC transporter" evidence="3">
    <location>
        <begin position="2"/>
        <end position="225"/>
    </location>
</feature>
<evidence type="ECO:0000256" key="1">
    <source>
        <dbReference type="ARBA" id="ARBA00022741"/>
    </source>
</evidence>
<dbReference type="Proteomes" id="UP000030403">
    <property type="component" value="Unassembled WGS sequence"/>
</dbReference>